<dbReference type="EMBL" id="CP063450">
    <property type="protein sequence ID" value="QOW00620.1"/>
    <property type="molecule type" value="Genomic_DNA"/>
</dbReference>
<sequence length="163" mass="17576">MTTAAKESDMSTIDDTDTVAATIDPTTAEQSPTASEAATEPAPEPNTNAEAAKYRKQLRAAEKDRDAALAQLETMRRDVIDDLIEREHKIKPAAFWANGNTVDAMLDEDGRIDRAAVAAAVDDAVRTLGLHPPAGVYVPSEGNTPDLSSFTTWADMLNPHSRR</sequence>
<gene>
    <name evidence="2" type="ORF">INP59_10045</name>
</gene>
<feature type="region of interest" description="Disordered" evidence="1">
    <location>
        <begin position="1"/>
        <end position="52"/>
    </location>
</feature>
<name>A0A7M2XS68_9NOCA</name>
<dbReference type="Proteomes" id="UP000593818">
    <property type="component" value="Chromosome"/>
</dbReference>
<proteinExistence type="predicted"/>
<dbReference type="AlphaFoldDB" id="A0A7M2XS68"/>
<protein>
    <submittedName>
        <fullName evidence="2">Uncharacterized protein</fullName>
    </submittedName>
</protein>
<dbReference type="RefSeq" id="WP_193903642.1">
    <property type="nucleotide sequence ID" value="NZ_CP063450.1"/>
</dbReference>
<evidence type="ECO:0000313" key="3">
    <source>
        <dbReference type="Proteomes" id="UP000593818"/>
    </source>
</evidence>
<evidence type="ECO:0000313" key="2">
    <source>
        <dbReference type="EMBL" id="QOW00620.1"/>
    </source>
</evidence>
<organism evidence="2 3">
    <name type="scientific">Rhodococcus pyridinivorans</name>
    <dbReference type="NCBI Taxonomy" id="103816"/>
    <lineage>
        <taxon>Bacteria</taxon>
        <taxon>Bacillati</taxon>
        <taxon>Actinomycetota</taxon>
        <taxon>Actinomycetes</taxon>
        <taxon>Mycobacteriales</taxon>
        <taxon>Nocardiaceae</taxon>
        <taxon>Rhodococcus</taxon>
    </lineage>
</organism>
<keyword evidence="3" id="KW-1185">Reference proteome</keyword>
<accession>A0A7M2XS68</accession>
<feature type="compositionally biased region" description="Low complexity" evidence="1">
    <location>
        <begin position="18"/>
        <end position="51"/>
    </location>
</feature>
<reference evidence="2 3" key="1">
    <citation type="submission" date="2020-10" db="EMBL/GenBank/DDBJ databases">
        <title>Whole genome sequence of oil-degrading bacteria Rhodococcus pyridinivorans strain 5Ap.</title>
        <authorList>
            <person name="Akhremchuk A.E."/>
            <person name="Valentovich L.N."/>
            <person name="Charniauskaya M.I."/>
            <person name="Bukliarevich H.A."/>
            <person name="Titok M.A."/>
        </authorList>
    </citation>
    <scope>NUCLEOTIDE SEQUENCE [LARGE SCALE GENOMIC DNA]</scope>
    <source>
        <strain evidence="2 3">5Ap</strain>
    </source>
</reference>
<evidence type="ECO:0000256" key="1">
    <source>
        <dbReference type="SAM" id="MobiDB-lite"/>
    </source>
</evidence>